<dbReference type="SMART" id="SM00387">
    <property type="entry name" value="HATPase_c"/>
    <property type="match status" value="1"/>
</dbReference>
<sequence length="774" mass="88197">MKTVLFPGLFMVMGLSAHCQTSQQLLTQLKTAQQDTTRLRLYTELSEAYRKNYQYDSLFFSAQQLLALASKRPHSDYTGLANYYLSVSYKEKKDLVQGKEALRKAVALLEKGGKTGRTPYAHLALVRMYSSDKEFKKSLALAHSSVATLERQNDPRSVLKMYKEMTSIYYTLDQNDSLYSTAQKYLRLATRLHSVYDLGFAHLNLGFYYLAKGVFSQAIEHHKQALRLHQQEKNAGEIAYHHMALGTTYGYNGDKQRSISHLLTSLTYLETRHTANTLNVYLMLVANYRGLNERMRALYTEKYMQLVKTTDDAILNANAYKLKAEIFEDQKQYGKALPYRIQGLKLMRKTQVPVYTLDALYWTAAALRNENRSSEALPYLKEALSLANQMQVTYWQCYVGQEMAKNLARLNQPQQALRAANQALAIAMKFDNAYDLSMAYATLTTVQEATGQYRQALATYKKYHAAKDSTNSVERAKQIARIQSQYDLEKKEATILLLNKNAQLQKLNAQQQQKELVIANQQRFALLLGMGALAFILGVIVFFLRQRTRQKRKIEIQAQQLGETNALKDQLFAIIGHDLRSPVASMKSSLMLIRLKNQPVEELDEMEYQVNGLYNTLDNLLYWSLNQREGIRVVSRSVNLSDIAYDVLESFEGMIRLKKLIVTADLEDFMVRMDENLTLLVFRNILHNALKFTPEGGAIRVSIRQEPTQIHLIVTDTGIGMDRNRVTQAATEERGTGLGLRISKDLMIRNGGWLSIDSQLGKGTTVTLSWQTGS</sequence>
<dbReference type="Gene3D" id="3.30.565.10">
    <property type="entry name" value="Histidine kinase-like ATPase, C-terminal domain"/>
    <property type="match status" value="1"/>
</dbReference>
<accession>A0A5N1JFN2</accession>
<dbReference type="InterPro" id="IPR003661">
    <property type="entry name" value="HisK_dim/P_dom"/>
</dbReference>
<evidence type="ECO:0000256" key="5">
    <source>
        <dbReference type="ARBA" id="ARBA00022741"/>
    </source>
</evidence>
<keyword evidence="10" id="KW-0812">Transmembrane</keyword>
<dbReference type="Proteomes" id="UP000326344">
    <property type="component" value="Unassembled WGS sequence"/>
</dbReference>
<feature type="domain" description="Histidine kinase" evidence="11">
    <location>
        <begin position="574"/>
        <end position="774"/>
    </location>
</feature>
<keyword evidence="13" id="KW-1185">Reference proteome</keyword>
<feature type="transmembrane region" description="Helical" evidence="10">
    <location>
        <begin position="524"/>
        <end position="544"/>
    </location>
</feature>
<feature type="repeat" description="TPR" evidence="9">
    <location>
        <begin position="199"/>
        <end position="232"/>
    </location>
</feature>
<dbReference type="RefSeq" id="WP_150879629.1">
    <property type="nucleotide sequence ID" value="NZ_VTWS01000005.1"/>
</dbReference>
<keyword evidence="10" id="KW-0472">Membrane</keyword>
<dbReference type="SUPFAM" id="SSF48452">
    <property type="entry name" value="TPR-like"/>
    <property type="match status" value="2"/>
</dbReference>
<evidence type="ECO:0000256" key="8">
    <source>
        <dbReference type="ARBA" id="ARBA00023012"/>
    </source>
</evidence>
<dbReference type="InterPro" id="IPR036890">
    <property type="entry name" value="HATPase_C_sf"/>
</dbReference>
<dbReference type="GO" id="GO:0000156">
    <property type="term" value="F:phosphorelay response regulator activity"/>
    <property type="evidence" value="ECO:0007669"/>
    <property type="project" value="TreeGrafter"/>
</dbReference>
<dbReference type="SMART" id="SM00388">
    <property type="entry name" value="HisKA"/>
    <property type="match status" value="1"/>
</dbReference>
<comment type="catalytic activity">
    <reaction evidence="1">
        <text>ATP + protein L-histidine = ADP + protein N-phospho-L-histidine.</text>
        <dbReference type="EC" id="2.7.13.3"/>
    </reaction>
</comment>
<name>A0A5N1JFN2_9BACT</name>
<gene>
    <name evidence="12" type="ORF">F0P93_21130</name>
</gene>
<dbReference type="GO" id="GO:0007234">
    <property type="term" value="P:osmosensory signaling via phosphorelay pathway"/>
    <property type="evidence" value="ECO:0007669"/>
    <property type="project" value="TreeGrafter"/>
</dbReference>
<dbReference type="InterPro" id="IPR005467">
    <property type="entry name" value="His_kinase_dom"/>
</dbReference>
<keyword evidence="3" id="KW-0597">Phosphoprotein</keyword>
<evidence type="ECO:0000313" key="13">
    <source>
        <dbReference type="Proteomes" id="UP000326344"/>
    </source>
</evidence>
<dbReference type="Gene3D" id="1.10.287.130">
    <property type="match status" value="1"/>
</dbReference>
<dbReference type="EC" id="2.7.13.3" evidence="2"/>
<dbReference type="SMART" id="SM00028">
    <property type="entry name" value="TPR"/>
    <property type="match status" value="5"/>
</dbReference>
<keyword evidence="8" id="KW-0902">Two-component regulatory system</keyword>
<dbReference type="PANTHER" id="PTHR42878">
    <property type="entry name" value="TWO-COMPONENT HISTIDINE KINASE"/>
    <property type="match status" value="1"/>
</dbReference>
<dbReference type="InterPro" id="IPR003594">
    <property type="entry name" value="HATPase_dom"/>
</dbReference>
<dbReference type="GO" id="GO:0000155">
    <property type="term" value="F:phosphorelay sensor kinase activity"/>
    <property type="evidence" value="ECO:0007669"/>
    <property type="project" value="InterPro"/>
</dbReference>
<dbReference type="InterPro" id="IPR036097">
    <property type="entry name" value="HisK_dim/P_sf"/>
</dbReference>
<evidence type="ECO:0000259" key="11">
    <source>
        <dbReference type="PROSITE" id="PS50109"/>
    </source>
</evidence>
<keyword evidence="7" id="KW-0067">ATP-binding</keyword>
<reference evidence="12 13" key="1">
    <citation type="submission" date="2019-09" db="EMBL/GenBank/DDBJ databases">
        <title>Genome Sequence of Larkinella sp MA1.</title>
        <authorList>
            <person name="Srinivasan S."/>
        </authorList>
    </citation>
    <scope>NUCLEOTIDE SEQUENCE [LARGE SCALE GENOMIC DNA]</scope>
    <source>
        <strain evidence="12 13">MA1</strain>
    </source>
</reference>
<dbReference type="InterPro" id="IPR004358">
    <property type="entry name" value="Sig_transdc_His_kin-like_C"/>
</dbReference>
<dbReference type="InterPro" id="IPR050351">
    <property type="entry name" value="BphY/WalK/GraS-like"/>
</dbReference>
<keyword evidence="4" id="KW-0808">Transferase</keyword>
<proteinExistence type="predicted"/>
<dbReference type="SUPFAM" id="SSF47384">
    <property type="entry name" value="Homodimeric domain of signal transducing histidine kinase"/>
    <property type="match status" value="1"/>
</dbReference>
<evidence type="ECO:0000256" key="3">
    <source>
        <dbReference type="ARBA" id="ARBA00022553"/>
    </source>
</evidence>
<dbReference type="Pfam" id="PF02518">
    <property type="entry name" value="HATPase_c"/>
    <property type="match status" value="1"/>
</dbReference>
<dbReference type="AlphaFoldDB" id="A0A5N1JFN2"/>
<dbReference type="PANTHER" id="PTHR42878:SF7">
    <property type="entry name" value="SENSOR HISTIDINE KINASE GLRK"/>
    <property type="match status" value="1"/>
</dbReference>
<dbReference type="PRINTS" id="PR00344">
    <property type="entry name" value="BCTRLSENSOR"/>
</dbReference>
<dbReference type="GO" id="GO:0005524">
    <property type="term" value="F:ATP binding"/>
    <property type="evidence" value="ECO:0007669"/>
    <property type="project" value="UniProtKB-KW"/>
</dbReference>
<dbReference type="PROSITE" id="PS50005">
    <property type="entry name" value="TPR"/>
    <property type="match status" value="1"/>
</dbReference>
<keyword evidence="10" id="KW-1133">Transmembrane helix</keyword>
<dbReference type="GO" id="GO:0030295">
    <property type="term" value="F:protein kinase activator activity"/>
    <property type="evidence" value="ECO:0007669"/>
    <property type="project" value="TreeGrafter"/>
</dbReference>
<evidence type="ECO:0000256" key="10">
    <source>
        <dbReference type="SAM" id="Phobius"/>
    </source>
</evidence>
<evidence type="ECO:0000313" key="12">
    <source>
        <dbReference type="EMBL" id="KAA9349946.1"/>
    </source>
</evidence>
<dbReference type="CDD" id="cd00082">
    <property type="entry name" value="HisKA"/>
    <property type="match status" value="1"/>
</dbReference>
<evidence type="ECO:0000256" key="6">
    <source>
        <dbReference type="ARBA" id="ARBA00022777"/>
    </source>
</evidence>
<dbReference type="SUPFAM" id="SSF55874">
    <property type="entry name" value="ATPase domain of HSP90 chaperone/DNA topoisomerase II/histidine kinase"/>
    <property type="match status" value="1"/>
</dbReference>
<evidence type="ECO:0000256" key="1">
    <source>
        <dbReference type="ARBA" id="ARBA00000085"/>
    </source>
</evidence>
<comment type="caution">
    <text evidence="12">The sequence shown here is derived from an EMBL/GenBank/DDBJ whole genome shotgun (WGS) entry which is preliminary data.</text>
</comment>
<evidence type="ECO:0000256" key="4">
    <source>
        <dbReference type="ARBA" id="ARBA00022679"/>
    </source>
</evidence>
<keyword evidence="6" id="KW-0418">Kinase</keyword>
<dbReference type="InterPro" id="IPR019734">
    <property type="entry name" value="TPR_rpt"/>
</dbReference>
<evidence type="ECO:0000256" key="7">
    <source>
        <dbReference type="ARBA" id="ARBA00022840"/>
    </source>
</evidence>
<protein>
    <recommendedName>
        <fullName evidence="2">histidine kinase</fullName>
        <ecNumber evidence="2">2.7.13.3</ecNumber>
    </recommendedName>
</protein>
<organism evidence="12 13">
    <name type="scientific">Larkinella humicola</name>
    <dbReference type="NCBI Taxonomy" id="2607654"/>
    <lineage>
        <taxon>Bacteria</taxon>
        <taxon>Pseudomonadati</taxon>
        <taxon>Bacteroidota</taxon>
        <taxon>Cytophagia</taxon>
        <taxon>Cytophagales</taxon>
        <taxon>Spirosomataceae</taxon>
        <taxon>Larkinella</taxon>
    </lineage>
</organism>
<keyword evidence="5" id="KW-0547">Nucleotide-binding</keyword>
<evidence type="ECO:0000256" key="2">
    <source>
        <dbReference type="ARBA" id="ARBA00012438"/>
    </source>
</evidence>
<dbReference type="EMBL" id="VTWS01000005">
    <property type="protein sequence ID" value="KAA9349946.1"/>
    <property type="molecule type" value="Genomic_DNA"/>
</dbReference>
<evidence type="ECO:0000256" key="9">
    <source>
        <dbReference type="PROSITE-ProRule" id="PRU00339"/>
    </source>
</evidence>
<keyword evidence="9" id="KW-0802">TPR repeat</keyword>
<dbReference type="InterPro" id="IPR011990">
    <property type="entry name" value="TPR-like_helical_dom_sf"/>
</dbReference>
<dbReference type="Gene3D" id="1.25.40.10">
    <property type="entry name" value="Tetratricopeptide repeat domain"/>
    <property type="match status" value="3"/>
</dbReference>
<dbReference type="PROSITE" id="PS50109">
    <property type="entry name" value="HIS_KIN"/>
    <property type="match status" value="1"/>
</dbReference>